<dbReference type="RefSeq" id="WP_345632028.1">
    <property type="nucleotide sequence ID" value="NZ_BAABJQ010000012.1"/>
</dbReference>
<organism evidence="1 2">
    <name type="scientific">Rugosimonospora acidiphila</name>
    <dbReference type="NCBI Taxonomy" id="556531"/>
    <lineage>
        <taxon>Bacteria</taxon>
        <taxon>Bacillati</taxon>
        <taxon>Actinomycetota</taxon>
        <taxon>Actinomycetes</taxon>
        <taxon>Micromonosporales</taxon>
        <taxon>Micromonosporaceae</taxon>
        <taxon>Rugosimonospora</taxon>
    </lineage>
</organism>
<proteinExistence type="predicted"/>
<dbReference type="Proteomes" id="UP001501570">
    <property type="component" value="Unassembled WGS sequence"/>
</dbReference>
<keyword evidence="2" id="KW-1185">Reference proteome</keyword>
<evidence type="ECO:0000313" key="1">
    <source>
        <dbReference type="EMBL" id="GAA5189481.1"/>
    </source>
</evidence>
<evidence type="ECO:0000313" key="2">
    <source>
        <dbReference type="Proteomes" id="UP001501570"/>
    </source>
</evidence>
<dbReference type="EMBL" id="BAABJQ010000012">
    <property type="protein sequence ID" value="GAA5189481.1"/>
    <property type="molecule type" value="Genomic_DNA"/>
</dbReference>
<reference evidence="2" key="1">
    <citation type="journal article" date="2019" name="Int. J. Syst. Evol. Microbiol.">
        <title>The Global Catalogue of Microorganisms (GCM) 10K type strain sequencing project: providing services to taxonomists for standard genome sequencing and annotation.</title>
        <authorList>
            <consortium name="The Broad Institute Genomics Platform"/>
            <consortium name="The Broad Institute Genome Sequencing Center for Infectious Disease"/>
            <person name="Wu L."/>
            <person name="Ma J."/>
        </authorList>
    </citation>
    <scope>NUCLEOTIDE SEQUENCE [LARGE SCALE GENOMIC DNA]</scope>
    <source>
        <strain evidence="2">JCM 18304</strain>
    </source>
</reference>
<name>A0ABP9RZC7_9ACTN</name>
<accession>A0ABP9RZC7</accession>
<comment type="caution">
    <text evidence="1">The sequence shown here is derived from an EMBL/GenBank/DDBJ whole genome shotgun (WGS) entry which is preliminary data.</text>
</comment>
<protein>
    <submittedName>
        <fullName evidence="1">Uncharacterized protein</fullName>
    </submittedName>
</protein>
<sequence>MLEQYRELFASIRKSPLLYLPRADYPSVVAFLEGCDQGNARTLLTGFREWLVTRIGCGNNLVWWSLAAHLTEPVGPKNFLELEPELDALAVDGLCQLLDEFLALRQEPDGLARIYAAYHEWTQARHREGCRASGKPTCPMVPWPQPANPLPEPALDVLQAKEVATAP</sequence>
<gene>
    <name evidence="1" type="ORF">GCM10023322_42430</name>
</gene>